<feature type="region of interest" description="Disordered" evidence="1">
    <location>
        <begin position="1"/>
        <end position="38"/>
    </location>
</feature>
<organism evidence="2 3">
    <name type="scientific">Ramazzottius varieornatus</name>
    <name type="common">Water bear</name>
    <name type="synonym">Tardigrade</name>
    <dbReference type="NCBI Taxonomy" id="947166"/>
    <lineage>
        <taxon>Eukaryota</taxon>
        <taxon>Metazoa</taxon>
        <taxon>Ecdysozoa</taxon>
        <taxon>Tardigrada</taxon>
        <taxon>Eutardigrada</taxon>
        <taxon>Parachela</taxon>
        <taxon>Hypsibioidea</taxon>
        <taxon>Ramazzottiidae</taxon>
        <taxon>Ramazzottius</taxon>
    </lineage>
</organism>
<evidence type="ECO:0000313" key="3">
    <source>
        <dbReference type="Proteomes" id="UP000186922"/>
    </source>
</evidence>
<dbReference type="EMBL" id="BDGG01000001">
    <property type="protein sequence ID" value="GAU90681.1"/>
    <property type="molecule type" value="Genomic_DNA"/>
</dbReference>
<dbReference type="Proteomes" id="UP000186922">
    <property type="component" value="Unassembled WGS sequence"/>
</dbReference>
<reference evidence="2 3" key="1">
    <citation type="journal article" date="2016" name="Nat. Commun.">
        <title>Extremotolerant tardigrade genome and improved radiotolerance of human cultured cells by tardigrade-unique protein.</title>
        <authorList>
            <person name="Hashimoto T."/>
            <person name="Horikawa D.D."/>
            <person name="Saito Y."/>
            <person name="Kuwahara H."/>
            <person name="Kozuka-Hata H."/>
            <person name="Shin-I T."/>
            <person name="Minakuchi Y."/>
            <person name="Ohishi K."/>
            <person name="Motoyama A."/>
            <person name="Aizu T."/>
            <person name="Enomoto A."/>
            <person name="Kondo K."/>
            <person name="Tanaka S."/>
            <person name="Hara Y."/>
            <person name="Koshikawa S."/>
            <person name="Sagara H."/>
            <person name="Miura T."/>
            <person name="Yokobori S."/>
            <person name="Miyagawa K."/>
            <person name="Suzuki Y."/>
            <person name="Kubo T."/>
            <person name="Oyama M."/>
            <person name="Kohara Y."/>
            <person name="Fujiyama A."/>
            <person name="Arakawa K."/>
            <person name="Katayama T."/>
            <person name="Toyoda A."/>
            <person name="Kunieda T."/>
        </authorList>
    </citation>
    <scope>NUCLEOTIDE SEQUENCE [LARGE SCALE GENOMIC DNA]</scope>
    <source>
        <strain evidence="2 3">YOKOZUNA-1</strain>
    </source>
</reference>
<evidence type="ECO:0000313" key="2">
    <source>
        <dbReference type="EMBL" id="GAU90681.1"/>
    </source>
</evidence>
<name>A0A1D1UML9_RAMVA</name>
<dbReference type="AlphaFoldDB" id="A0A1D1UML9"/>
<evidence type="ECO:0000256" key="1">
    <source>
        <dbReference type="SAM" id="MobiDB-lite"/>
    </source>
</evidence>
<protein>
    <submittedName>
        <fullName evidence="2">Uncharacterized protein</fullName>
    </submittedName>
</protein>
<accession>A0A1D1UML9</accession>
<proteinExistence type="predicted"/>
<keyword evidence="3" id="KW-1185">Reference proteome</keyword>
<gene>
    <name evidence="2" type="primary">RvY_03063-1</name>
    <name evidence="2" type="synonym">RvY_03063.1</name>
    <name evidence="2" type="ORF">RvY_03063</name>
</gene>
<sequence length="123" mass="13820">MLSRERCGGSIRKPPLSRFGGLNDETTTDDEERCNPSATNTASQLKEILEMHVRKLQRGETSNPAANDFTKFEQDLKPSSIELRYASIDDASQDLIKSGKEKPAMMFPIFHDRPASVRLPQQP</sequence>
<comment type="caution">
    <text evidence="2">The sequence shown here is derived from an EMBL/GenBank/DDBJ whole genome shotgun (WGS) entry which is preliminary data.</text>
</comment>